<keyword evidence="2 9" id="KW-0813">Transport</keyword>
<organism evidence="10 11">
    <name type="scientific">Candidatus Woykebacteria bacterium RBG_13_40_7b</name>
    <dbReference type="NCBI Taxonomy" id="1802594"/>
    <lineage>
        <taxon>Bacteria</taxon>
        <taxon>Candidatus Woykeibacteriota</taxon>
    </lineage>
</organism>
<evidence type="ECO:0000256" key="9">
    <source>
        <dbReference type="HAMAP-Rule" id="MF_00422"/>
    </source>
</evidence>
<comment type="caution">
    <text evidence="10">The sequence shown here is derived from an EMBL/GenBank/DDBJ whole genome shotgun (WGS) entry which is preliminary data.</text>
</comment>
<name>A0A1G1W9Z4_9BACT</name>
<evidence type="ECO:0000256" key="4">
    <source>
        <dbReference type="ARBA" id="ARBA00022692"/>
    </source>
</evidence>
<dbReference type="Proteomes" id="UP000177103">
    <property type="component" value="Unassembled WGS sequence"/>
</dbReference>
<dbReference type="HAMAP" id="MF_00422">
    <property type="entry name" value="SecE"/>
    <property type="match status" value="1"/>
</dbReference>
<dbReference type="EMBL" id="MHCQ01000023">
    <property type="protein sequence ID" value="OGY24518.1"/>
    <property type="molecule type" value="Genomic_DNA"/>
</dbReference>
<gene>
    <name evidence="9" type="primary">secE</name>
    <name evidence="10" type="ORF">A2Y57_01280</name>
</gene>
<keyword evidence="7 9" id="KW-0811">Translocation</keyword>
<evidence type="ECO:0000256" key="1">
    <source>
        <dbReference type="ARBA" id="ARBA00004370"/>
    </source>
</evidence>
<dbReference type="GO" id="GO:0008320">
    <property type="term" value="F:protein transmembrane transporter activity"/>
    <property type="evidence" value="ECO:0007669"/>
    <property type="project" value="UniProtKB-UniRule"/>
</dbReference>
<dbReference type="GO" id="GO:0005886">
    <property type="term" value="C:plasma membrane"/>
    <property type="evidence" value="ECO:0007669"/>
    <property type="project" value="UniProtKB-SubCell"/>
</dbReference>
<comment type="function">
    <text evidence="9">Essential subunit of the Sec protein translocation channel SecYEG. Clamps together the 2 halves of SecY. May contact the channel plug during translocation.</text>
</comment>
<dbReference type="InterPro" id="IPR038379">
    <property type="entry name" value="SecE_sf"/>
</dbReference>
<proteinExistence type="inferred from homology"/>
<feature type="transmembrane region" description="Helical" evidence="9">
    <location>
        <begin position="31"/>
        <end position="53"/>
    </location>
</feature>
<protein>
    <recommendedName>
        <fullName evidence="9">Protein translocase subunit SecE</fullName>
    </recommendedName>
</protein>
<evidence type="ECO:0000256" key="6">
    <source>
        <dbReference type="ARBA" id="ARBA00022989"/>
    </source>
</evidence>
<evidence type="ECO:0000256" key="8">
    <source>
        <dbReference type="ARBA" id="ARBA00023136"/>
    </source>
</evidence>
<dbReference type="GO" id="GO:0065002">
    <property type="term" value="P:intracellular protein transmembrane transport"/>
    <property type="evidence" value="ECO:0007669"/>
    <property type="project" value="UniProtKB-UniRule"/>
</dbReference>
<comment type="similarity">
    <text evidence="9">Belongs to the SecE/SEC61-gamma family.</text>
</comment>
<dbReference type="AlphaFoldDB" id="A0A1G1W9Z4"/>
<evidence type="ECO:0000313" key="11">
    <source>
        <dbReference type="Proteomes" id="UP000177103"/>
    </source>
</evidence>
<dbReference type="InterPro" id="IPR005807">
    <property type="entry name" value="SecE_bac"/>
</dbReference>
<dbReference type="Pfam" id="PF00584">
    <property type="entry name" value="SecE"/>
    <property type="match status" value="1"/>
</dbReference>
<accession>A0A1G1W9Z4</accession>
<dbReference type="GO" id="GO:0006605">
    <property type="term" value="P:protein targeting"/>
    <property type="evidence" value="ECO:0007669"/>
    <property type="project" value="UniProtKB-UniRule"/>
</dbReference>
<dbReference type="Gene3D" id="1.20.5.1030">
    <property type="entry name" value="Preprotein translocase secy subunit"/>
    <property type="match status" value="1"/>
</dbReference>
<reference evidence="10 11" key="1">
    <citation type="journal article" date="2016" name="Nat. Commun.">
        <title>Thousands of microbial genomes shed light on interconnected biogeochemical processes in an aquifer system.</title>
        <authorList>
            <person name="Anantharaman K."/>
            <person name="Brown C.T."/>
            <person name="Hug L.A."/>
            <person name="Sharon I."/>
            <person name="Castelle C.J."/>
            <person name="Probst A.J."/>
            <person name="Thomas B.C."/>
            <person name="Singh A."/>
            <person name="Wilkins M.J."/>
            <person name="Karaoz U."/>
            <person name="Brodie E.L."/>
            <person name="Williams K.H."/>
            <person name="Hubbard S.S."/>
            <person name="Banfield J.F."/>
        </authorList>
    </citation>
    <scope>NUCLEOTIDE SEQUENCE [LARGE SCALE GENOMIC DNA]</scope>
</reference>
<dbReference type="NCBIfam" id="TIGR00964">
    <property type="entry name" value="secE_bact"/>
    <property type="match status" value="1"/>
</dbReference>
<dbReference type="GO" id="GO:0043952">
    <property type="term" value="P:protein transport by the Sec complex"/>
    <property type="evidence" value="ECO:0007669"/>
    <property type="project" value="UniProtKB-UniRule"/>
</dbReference>
<comment type="subcellular location">
    <subcellularLocation>
        <location evidence="9">Cell membrane</location>
        <topology evidence="9">Single-pass membrane protein</topology>
    </subcellularLocation>
    <subcellularLocation>
        <location evidence="1">Membrane</location>
    </subcellularLocation>
</comment>
<keyword evidence="3 9" id="KW-1003">Cell membrane</keyword>
<comment type="subunit">
    <text evidence="9">Component of the Sec protein translocase complex. Heterotrimer consisting of SecY, SecE and SecG subunits. The heterotrimers can form oligomers, although 1 heterotrimer is thought to be able to translocate proteins. Interacts with the ribosome. Interacts with SecDF, and other proteins may be involved. Interacts with SecA.</text>
</comment>
<dbReference type="PANTHER" id="PTHR33910">
    <property type="entry name" value="PROTEIN TRANSLOCASE SUBUNIT SECE"/>
    <property type="match status" value="1"/>
</dbReference>
<dbReference type="GO" id="GO:0009306">
    <property type="term" value="P:protein secretion"/>
    <property type="evidence" value="ECO:0007669"/>
    <property type="project" value="UniProtKB-UniRule"/>
</dbReference>
<evidence type="ECO:0000256" key="7">
    <source>
        <dbReference type="ARBA" id="ARBA00023010"/>
    </source>
</evidence>
<dbReference type="InterPro" id="IPR001901">
    <property type="entry name" value="Translocase_SecE/Sec61-g"/>
</dbReference>
<evidence type="ECO:0000256" key="2">
    <source>
        <dbReference type="ARBA" id="ARBA00022448"/>
    </source>
</evidence>
<evidence type="ECO:0000313" key="10">
    <source>
        <dbReference type="EMBL" id="OGY24518.1"/>
    </source>
</evidence>
<keyword evidence="5 9" id="KW-0653">Protein transport</keyword>
<keyword evidence="6 9" id="KW-1133">Transmembrane helix</keyword>
<evidence type="ECO:0000256" key="5">
    <source>
        <dbReference type="ARBA" id="ARBA00022927"/>
    </source>
</evidence>
<keyword evidence="4 9" id="KW-0812">Transmembrane</keyword>
<evidence type="ECO:0000256" key="3">
    <source>
        <dbReference type="ARBA" id="ARBA00022475"/>
    </source>
</evidence>
<keyword evidence="8 9" id="KW-0472">Membrane</keyword>
<dbReference type="PANTHER" id="PTHR33910:SF1">
    <property type="entry name" value="PROTEIN TRANSLOCASE SUBUNIT SECE"/>
    <property type="match status" value="1"/>
</dbReference>
<sequence length="65" mass="7615">MPFNNITNYLKEVKVEMTKVTWPTRSDTIKWVLTVVIVSVLVGLFIVLLDYSLTKLFEIILERSR</sequence>